<reference evidence="1" key="2">
    <citation type="journal article" date="2004" name="Genome Res.">
        <title>Gene loss and movement in the maize genome.</title>
        <authorList>
            <person name="Lai J."/>
            <person name="Ma J."/>
            <person name="Swigonova Z."/>
            <person name="Ramakrishna W."/>
            <person name="Linton E."/>
            <person name="Llaca V."/>
            <person name="Tanyolac B."/>
            <person name="Park Y.J."/>
            <person name="Jeong O.Y."/>
            <person name="Bennetzen J.L."/>
            <person name="Messing J."/>
        </authorList>
    </citation>
    <scope>NUCLEOTIDE SEQUENCE</scope>
</reference>
<dbReference type="EMBL" id="AF464738">
    <property type="protein sequence ID" value="AAL66755.1"/>
    <property type="molecule type" value="Genomic_DNA"/>
</dbReference>
<accession>Q8W0X8</accession>
<reference evidence="1" key="3">
    <citation type="journal article" date="2004" name="Proc. Natl. Acad. Sci. U.S.A.">
        <title>Pattern of diversity in the genomic region near the maize domestication gene tb1.</title>
        <authorList>
            <person name="Clark R.M."/>
            <person name="Linton E."/>
            <person name="Messing J."/>
            <person name="Doebley J.F."/>
        </authorList>
    </citation>
    <scope>NUCLEOTIDE SEQUENCE</scope>
</reference>
<gene>
    <name evidence="1" type="primary">Z178A11.11</name>
</gene>
<reference evidence="1" key="1">
    <citation type="submission" date="2001-12" db="EMBL/GenBank/DDBJ databases">
        <authorList>
            <person name="Linton E."/>
            <person name="Young S."/>
            <person name="Kovchok S."/>
            <person name="Keizer G."/>
            <person name="Bronzino A."/>
            <person name="Doebley J."/>
            <person name="Messing J."/>
        </authorList>
    </citation>
    <scope>NUCLEOTIDE SEQUENCE</scope>
</reference>
<dbReference type="AlphaFoldDB" id="Q8W0X8"/>
<protein>
    <submittedName>
        <fullName evidence="1">Putative gag protein</fullName>
    </submittedName>
</protein>
<organism evidence="1">
    <name type="scientific">Zea mays</name>
    <name type="common">Maize</name>
    <dbReference type="NCBI Taxonomy" id="4577"/>
    <lineage>
        <taxon>Eukaryota</taxon>
        <taxon>Viridiplantae</taxon>
        <taxon>Streptophyta</taxon>
        <taxon>Embryophyta</taxon>
        <taxon>Tracheophyta</taxon>
        <taxon>Spermatophyta</taxon>
        <taxon>Magnoliopsida</taxon>
        <taxon>Liliopsida</taxon>
        <taxon>Poales</taxon>
        <taxon>Poaceae</taxon>
        <taxon>PACMAD clade</taxon>
        <taxon>Panicoideae</taxon>
        <taxon>Andropogonodae</taxon>
        <taxon>Andropogoneae</taxon>
        <taxon>Tripsacinae</taxon>
        <taxon>Zea</taxon>
    </lineage>
</organism>
<name>Q8W0X8_MAIZE</name>
<sequence length="84" mass="9455">MTKDEGLNRESFVKKVQSMMMNAADLQATPWPPSYKPLQLPMYDGHSDPKQFLMSYKTTISSYGGNTVVMVKSFVMAVRSVTQT</sequence>
<proteinExistence type="predicted"/>
<evidence type="ECO:0000313" key="1">
    <source>
        <dbReference type="EMBL" id="AAL66755.1"/>
    </source>
</evidence>